<dbReference type="Proteomes" id="UP000467488">
    <property type="component" value="Chromosome"/>
</dbReference>
<organism evidence="1 2">
    <name type="scientific">Escherichia coli</name>
    <dbReference type="NCBI Taxonomy" id="562"/>
    <lineage>
        <taxon>Bacteria</taxon>
        <taxon>Pseudomonadati</taxon>
        <taxon>Pseudomonadota</taxon>
        <taxon>Gammaproteobacteria</taxon>
        <taxon>Enterobacterales</taxon>
        <taxon>Enterobacteriaceae</taxon>
        <taxon>Escherichia</taxon>
    </lineage>
</organism>
<accession>A0A8S0FDT6</accession>
<dbReference type="EMBL" id="AP022360">
    <property type="protein sequence ID" value="BBU79962.1"/>
    <property type="molecule type" value="Genomic_DNA"/>
</dbReference>
<reference evidence="1 2" key="1">
    <citation type="submission" date="2020-01" db="EMBL/GenBank/DDBJ databases">
        <title>Dynamics of blaIMP-6 dissemination in carbapenem resistant Enterobacteriacea isolated from regional surveillance in Osaka, Japan.</title>
        <authorList>
            <person name="Abe R."/>
            <person name="Akeda Y."/>
            <person name="Sugawara Y."/>
            <person name="Yamamoto N."/>
            <person name="Tomono K."/>
            <person name="Takeuchi D."/>
            <person name="Kawahara R."/>
            <person name="Hamada S."/>
        </authorList>
    </citation>
    <scope>NUCLEOTIDE SEQUENCE [LARGE SCALE GENOMIC DNA]</scope>
    <source>
        <strain evidence="1 2">E300</strain>
    </source>
</reference>
<evidence type="ECO:0000313" key="1">
    <source>
        <dbReference type="EMBL" id="BBU79962.1"/>
    </source>
</evidence>
<sequence length="71" mass="8056">MLASGLLIRWITCLIIKDVLCLKVMLPGLDKDYRRAKAELYRLAGVNFPTPQRNLSGFLYVLAQKNNGTLF</sequence>
<protein>
    <submittedName>
        <fullName evidence="1">Uncharacterized protein</fullName>
    </submittedName>
</protein>
<proteinExistence type="predicted"/>
<evidence type="ECO:0000313" key="2">
    <source>
        <dbReference type="Proteomes" id="UP000467488"/>
    </source>
</evidence>
<name>A0A8S0FDT6_ECOLX</name>
<gene>
    <name evidence="1" type="ORF">EIMP300_13620</name>
</gene>
<dbReference type="AlphaFoldDB" id="A0A8S0FDT6"/>